<proteinExistence type="predicted"/>
<accession>A0AAX2F4J8</accession>
<gene>
    <name evidence="2" type="ORF">SAMN05444364_1171</name>
    <name evidence="3" type="ORF">SAMN05444364_1281</name>
</gene>
<feature type="non-terminal residue" evidence="2">
    <location>
        <position position="1"/>
    </location>
</feature>
<evidence type="ECO:0000313" key="4">
    <source>
        <dbReference type="Proteomes" id="UP000184105"/>
    </source>
</evidence>
<evidence type="ECO:0008006" key="5">
    <source>
        <dbReference type="Google" id="ProtNLM"/>
    </source>
</evidence>
<organism evidence="2 4">
    <name type="scientific">Prevotella scopos JCM 17725</name>
    <dbReference type="NCBI Taxonomy" id="1236518"/>
    <lineage>
        <taxon>Bacteria</taxon>
        <taxon>Pseudomonadati</taxon>
        <taxon>Bacteroidota</taxon>
        <taxon>Bacteroidia</taxon>
        <taxon>Bacteroidales</taxon>
        <taxon>Prevotellaceae</taxon>
        <taxon>Prevotella</taxon>
    </lineage>
</organism>
<dbReference type="AlphaFoldDB" id="A0AAX2F4J8"/>
<protein>
    <recommendedName>
        <fullName evidence="5">Transposase</fullName>
    </recommendedName>
</protein>
<name>A0AAX2F4J8_9BACT</name>
<evidence type="ECO:0000313" key="2">
    <source>
        <dbReference type="EMBL" id="SHF90881.1"/>
    </source>
</evidence>
<keyword evidence="1" id="KW-1133">Transmembrane helix</keyword>
<keyword evidence="1" id="KW-0472">Membrane</keyword>
<dbReference type="EMBL" id="FQWA01000017">
    <property type="protein sequence ID" value="SHF90881.1"/>
    <property type="molecule type" value="Genomic_DNA"/>
</dbReference>
<evidence type="ECO:0000256" key="1">
    <source>
        <dbReference type="SAM" id="Phobius"/>
    </source>
</evidence>
<reference evidence="2 4" key="1">
    <citation type="submission" date="2016-11" db="EMBL/GenBank/DDBJ databases">
        <authorList>
            <person name="Varghese N."/>
            <person name="Submissions S."/>
        </authorList>
    </citation>
    <scope>NUCLEOTIDE SEQUENCE [LARGE SCALE GENOMIC DNA]</scope>
    <source>
        <strain evidence="2 4">DSM 22613</strain>
    </source>
</reference>
<sequence length="169" mass="19010">YLRPIVRGKENKRVEFGAKVNNIQIDGISFIEHHSFEAFNEGVRLKQCVEYQESLTGVKVKRVGADSIYANNANRTMCTEKGITTCFVRKGPKPKEESECLRTARKIIGNLRATVMEGSFGNQKQHYAVGRIKARNMFSETLLLFFGIHTANAAILAARLMARDMKKVA</sequence>
<keyword evidence="1" id="KW-0812">Transmembrane</keyword>
<evidence type="ECO:0000313" key="3">
    <source>
        <dbReference type="EMBL" id="SHG02912.1"/>
    </source>
</evidence>
<comment type="caution">
    <text evidence="2">The sequence shown here is derived from an EMBL/GenBank/DDBJ whole genome shotgun (WGS) entry which is preliminary data.</text>
</comment>
<dbReference type="Proteomes" id="UP000184105">
    <property type="component" value="Unassembled WGS sequence"/>
</dbReference>
<dbReference type="EMBL" id="FQWA01000028">
    <property type="protein sequence ID" value="SHG02912.1"/>
    <property type="molecule type" value="Genomic_DNA"/>
</dbReference>
<feature type="transmembrane region" description="Helical" evidence="1">
    <location>
        <begin position="141"/>
        <end position="162"/>
    </location>
</feature>
<keyword evidence="4" id="KW-1185">Reference proteome</keyword>